<accession>A0A5C6BYT7</accession>
<dbReference type="EMBL" id="SJPT01000011">
    <property type="protein sequence ID" value="TWU17500.1"/>
    <property type="molecule type" value="Genomic_DNA"/>
</dbReference>
<protein>
    <submittedName>
        <fullName evidence="1">Uncharacterized protein</fullName>
    </submittedName>
</protein>
<proteinExistence type="predicted"/>
<evidence type="ECO:0000313" key="2">
    <source>
        <dbReference type="Proteomes" id="UP000316304"/>
    </source>
</evidence>
<reference evidence="1 2" key="1">
    <citation type="submission" date="2019-02" db="EMBL/GenBank/DDBJ databases">
        <title>Deep-cultivation of Planctomycetes and their phenomic and genomic characterization uncovers novel biology.</title>
        <authorList>
            <person name="Wiegand S."/>
            <person name="Jogler M."/>
            <person name="Boedeker C."/>
            <person name="Pinto D."/>
            <person name="Vollmers J."/>
            <person name="Rivas-Marin E."/>
            <person name="Kohn T."/>
            <person name="Peeters S.H."/>
            <person name="Heuer A."/>
            <person name="Rast P."/>
            <person name="Oberbeckmann S."/>
            <person name="Bunk B."/>
            <person name="Jeske O."/>
            <person name="Meyerdierks A."/>
            <person name="Storesund J.E."/>
            <person name="Kallscheuer N."/>
            <person name="Luecker S."/>
            <person name="Lage O.M."/>
            <person name="Pohl T."/>
            <person name="Merkel B.J."/>
            <person name="Hornburger P."/>
            <person name="Mueller R.-W."/>
            <person name="Bruemmer F."/>
            <person name="Labrenz M."/>
            <person name="Spormann A.M."/>
            <person name="Op Den Camp H."/>
            <person name="Overmann J."/>
            <person name="Amann R."/>
            <person name="Jetten M.S.M."/>
            <person name="Mascher T."/>
            <person name="Medema M.H."/>
            <person name="Devos D.P."/>
            <person name="Kaster A.-K."/>
            <person name="Ovreas L."/>
            <person name="Rohde M."/>
            <person name="Galperin M.Y."/>
            <person name="Jogler C."/>
        </authorList>
    </citation>
    <scope>NUCLEOTIDE SEQUENCE [LARGE SCALE GENOMIC DNA]</scope>
    <source>
        <strain evidence="1 2">Pla52o</strain>
    </source>
</reference>
<comment type="caution">
    <text evidence="1">The sequence shown here is derived from an EMBL/GenBank/DDBJ whole genome shotgun (WGS) entry which is preliminary data.</text>
</comment>
<name>A0A5C6BYT7_9BACT</name>
<sequence>MNAIPPRFVILRHTPGPQGTRGQNASNPVPTHFDWMFEAAGALKTWATEPIASFQQGISMKVEKLADHRVHYLDFEGDIGGGRGEVQQILSGHYQVIEEASHRFLAELRWVDAGGRAQSQRVEIGSDILRLGPVAASVESP</sequence>
<organism evidence="1 2">
    <name type="scientific">Novipirellula galeiformis</name>
    <dbReference type="NCBI Taxonomy" id="2528004"/>
    <lineage>
        <taxon>Bacteria</taxon>
        <taxon>Pseudomonadati</taxon>
        <taxon>Planctomycetota</taxon>
        <taxon>Planctomycetia</taxon>
        <taxon>Pirellulales</taxon>
        <taxon>Pirellulaceae</taxon>
        <taxon>Novipirellula</taxon>
    </lineage>
</organism>
<dbReference type="OrthoDB" id="288736at2"/>
<keyword evidence="2" id="KW-1185">Reference proteome</keyword>
<dbReference type="Proteomes" id="UP000316304">
    <property type="component" value="Unassembled WGS sequence"/>
</dbReference>
<evidence type="ECO:0000313" key="1">
    <source>
        <dbReference type="EMBL" id="TWU17500.1"/>
    </source>
</evidence>
<gene>
    <name evidence="1" type="ORF">Pla52o_50560</name>
</gene>
<dbReference type="RefSeq" id="WP_146597009.1">
    <property type="nucleotide sequence ID" value="NZ_SJPT01000011.1"/>
</dbReference>
<dbReference type="AlphaFoldDB" id="A0A5C6BYT7"/>